<dbReference type="Pfam" id="PF07804">
    <property type="entry name" value="HipA_C"/>
    <property type="match status" value="1"/>
</dbReference>
<feature type="domain" description="HipA-like C-terminal" evidence="4">
    <location>
        <begin position="201"/>
        <end position="425"/>
    </location>
</feature>
<dbReference type="NCBIfam" id="NF007297">
    <property type="entry name" value="PRK09775.1"/>
    <property type="match status" value="1"/>
</dbReference>
<keyword evidence="2" id="KW-0808">Transferase</keyword>
<sequence>MSELTTLLLQGPLDAASLQARLGISQATLSRLIKSQPQVLKYGRARATRYALLRPLREVSQFPLWQIDITGQAHAAGQLYSIWPAGSCVVQDASASWHYYPGLPWYLSDMRPQGFLGRAWGRDCAQQLALPEDIRQWNDDHCLLALSSRGADVTGSWLIGQHSYQQWLQQPRPAAAVMLADKATCYPQLASQVLAGEQPGSSAGGEQPKFASLAELADGSLAHVLVKFTPARANENSQRWCDLLRAEALALRLMQQHGLAAAQTAVIAADSGQLFLEVVRFDRTGENGRRSMVSLEAVQAEFIGNSHHWPAALQQLVQQKRLSERDAQRGILQWAFGRLIANGDMHAGNLSFFLTEGGLRLTPAYDMLPMSFAPNSAGYMRDSAVELRLDDSVSQHQWQTALEMAGQYWQSISAESAFSAGFRQLAAEMQRNLPGLAGQIARMA</sequence>
<dbReference type="Proteomes" id="UP001058553">
    <property type="component" value="Chromosome"/>
</dbReference>
<dbReference type="InterPro" id="IPR012893">
    <property type="entry name" value="HipA-like_C"/>
</dbReference>
<gene>
    <name evidence="5" type="primary">yjjJ</name>
    <name evidence="5" type="ORF">NYP84_14785</name>
</gene>
<protein>
    <submittedName>
        <fullName evidence="5">Type II toxin-antitoxin system HipA family toxin YjjJ</fullName>
    </submittedName>
</protein>
<accession>A0ABY5X652</accession>
<dbReference type="RefSeq" id="WP_259825777.1">
    <property type="nucleotide sequence ID" value="NZ_CP103445.1"/>
</dbReference>
<evidence type="ECO:0000313" key="6">
    <source>
        <dbReference type="Proteomes" id="UP001058553"/>
    </source>
</evidence>
<keyword evidence="3" id="KW-0418">Kinase</keyword>
<evidence type="ECO:0000259" key="4">
    <source>
        <dbReference type="Pfam" id="PF07804"/>
    </source>
</evidence>
<organism evidence="5 6">
    <name type="scientific">Erwinia pyrifoliae</name>
    <dbReference type="NCBI Taxonomy" id="79967"/>
    <lineage>
        <taxon>Bacteria</taxon>
        <taxon>Pseudomonadati</taxon>
        <taxon>Pseudomonadota</taxon>
        <taxon>Gammaproteobacteria</taxon>
        <taxon>Enterobacterales</taxon>
        <taxon>Erwiniaceae</taxon>
        <taxon>Erwinia</taxon>
    </lineage>
</organism>
<evidence type="ECO:0000256" key="2">
    <source>
        <dbReference type="ARBA" id="ARBA00022679"/>
    </source>
</evidence>
<evidence type="ECO:0000256" key="1">
    <source>
        <dbReference type="ARBA" id="ARBA00010164"/>
    </source>
</evidence>
<keyword evidence="6" id="KW-1185">Reference proteome</keyword>
<evidence type="ECO:0000313" key="5">
    <source>
        <dbReference type="EMBL" id="UWS32865.1"/>
    </source>
</evidence>
<dbReference type="PANTHER" id="PTHR37419">
    <property type="entry name" value="SERINE/THREONINE-PROTEIN KINASE TOXIN HIPA"/>
    <property type="match status" value="1"/>
</dbReference>
<dbReference type="InterPro" id="IPR052028">
    <property type="entry name" value="HipA_Ser/Thr_kinase"/>
</dbReference>
<dbReference type="PANTHER" id="PTHR37419:SF8">
    <property type="entry name" value="TOXIN YJJJ"/>
    <property type="match status" value="1"/>
</dbReference>
<proteinExistence type="inferred from homology"/>
<reference evidence="5" key="1">
    <citation type="submission" date="2022-07" db="EMBL/GenBank/DDBJ databases">
        <title>Genetic diversity of Erwinia pyrifoliae.</title>
        <authorList>
            <person name="Park D.S."/>
            <person name="Ham H."/>
        </authorList>
    </citation>
    <scope>NUCLEOTIDE SEQUENCE</scope>
    <source>
        <strain evidence="5">CP201486</strain>
    </source>
</reference>
<name>A0ABY5X652_ERWPY</name>
<dbReference type="EMBL" id="CP103445">
    <property type="protein sequence ID" value="UWS32865.1"/>
    <property type="molecule type" value="Genomic_DNA"/>
</dbReference>
<evidence type="ECO:0000256" key="3">
    <source>
        <dbReference type="ARBA" id="ARBA00022777"/>
    </source>
</evidence>
<comment type="similarity">
    <text evidence="1">Belongs to the HipA Ser/Thr kinase family.</text>
</comment>